<organism evidence="7 8">
    <name type="scientific">Aspergillus sydowii CBS 593.65</name>
    <dbReference type="NCBI Taxonomy" id="1036612"/>
    <lineage>
        <taxon>Eukaryota</taxon>
        <taxon>Fungi</taxon>
        <taxon>Dikarya</taxon>
        <taxon>Ascomycota</taxon>
        <taxon>Pezizomycotina</taxon>
        <taxon>Eurotiomycetes</taxon>
        <taxon>Eurotiomycetidae</taxon>
        <taxon>Eurotiales</taxon>
        <taxon>Aspergillaceae</taxon>
        <taxon>Aspergillus</taxon>
        <taxon>Aspergillus subgen. Nidulantes</taxon>
    </lineage>
</organism>
<dbReference type="Pfam" id="PF13520">
    <property type="entry name" value="AA_permease_2"/>
    <property type="match status" value="1"/>
</dbReference>
<keyword evidence="5 6" id="KW-0472">Membrane</keyword>
<comment type="subcellular location">
    <subcellularLocation>
        <location evidence="1">Membrane</location>
        <topology evidence="1">Multi-pass membrane protein</topology>
    </subcellularLocation>
</comment>
<feature type="transmembrane region" description="Helical" evidence="6">
    <location>
        <begin position="196"/>
        <end position="215"/>
    </location>
</feature>
<keyword evidence="8" id="KW-1185">Reference proteome</keyword>
<feature type="transmembrane region" description="Helical" evidence="6">
    <location>
        <begin position="235"/>
        <end position="257"/>
    </location>
</feature>
<accession>A0A1L9T4Q8</accession>
<dbReference type="RefSeq" id="XP_040698191.1">
    <property type="nucleotide sequence ID" value="XM_040850021.1"/>
</dbReference>
<dbReference type="Proteomes" id="UP000184356">
    <property type="component" value="Unassembled WGS sequence"/>
</dbReference>
<protein>
    <recommendedName>
        <fullName evidence="9">Amino acid permease/ SLC12A domain-containing protein</fullName>
    </recommendedName>
</protein>
<feature type="transmembrane region" description="Helical" evidence="6">
    <location>
        <begin position="319"/>
        <end position="344"/>
    </location>
</feature>
<reference evidence="8" key="1">
    <citation type="journal article" date="2017" name="Genome Biol.">
        <title>Comparative genomics reveals high biological diversity and specific adaptations in the industrially and medically important fungal genus Aspergillus.</title>
        <authorList>
            <person name="de Vries R.P."/>
            <person name="Riley R."/>
            <person name="Wiebenga A."/>
            <person name="Aguilar-Osorio G."/>
            <person name="Amillis S."/>
            <person name="Uchima C.A."/>
            <person name="Anderluh G."/>
            <person name="Asadollahi M."/>
            <person name="Askin M."/>
            <person name="Barry K."/>
            <person name="Battaglia E."/>
            <person name="Bayram O."/>
            <person name="Benocci T."/>
            <person name="Braus-Stromeyer S.A."/>
            <person name="Caldana C."/>
            <person name="Canovas D."/>
            <person name="Cerqueira G.C."/>
            <person name="Chen F."/>
            <person name="Chen W."/>
            <person name="Choi C."/>
            <person name="Clum A."/>
            <person name="Dos Santos R.A."/>
            <person name="Damasio A.R."/>
            <person name="Diallinas G."/>
            <person name="Emri T."/>
            <person name="Fekete E."/>
            <person name="Flipphi M."/>
            <person name="Freyberg S."/>
            <person name="Gallo A."/>
            <person name="Gournas C."/>
            <person name="Habgood R."/>
            <person name="Hainaut M."/>
            <person name="Harispe M.L."/>
            <person name="Henrissat B."/>
            <person name="Hilden K.S."/>
            <person name="Hope R."/>
            <person name="Hossain A."/>
            <person name="Karabika E."/>
            <person name="Karaffa L."/>
            <person name="Karanyi Z."/>
            <person name="Krasevec N."/>
            <person name="Kuo A."/>
            <person name="Kusch H."/>
            <person name="LaButti K."/>
            <person name="Lagendijk E.L."/>
            <person name="Lapidus A."/>
            <person name="Levasseur A."/>
            <person name="Lindquist E."/>
            <person name="Lipzen A."/>
            <person name="Logrieco A.F."/>
            <person name="MacCabe A."/>
            <person name="Maekelae M.R."/>
            <person name="Malavazi I."/>
            <person name="Melin P."/>
            <person name="Meyer V."/>
            <person name="Mielnichuk N."/>
            <person name="Miskei M."/>
            <person name="Molnar A.P."/>
            <person name="Mule G."/>
            <person name="Ngan C.Y."/>
            <person name="Orejas M."/>
            <person name="Orosz E."/>
            <person name="Ouedraogo J.P."/>
            <person name="Overkamp K.M."/>
            <person name="Park H.-S."/>
            <person name="Perrone G."/>
            <person name="Piumi F."/>
            <person name="Punt P.J."/>
            <person name="Ram A.F."/>
            <person name="Ramon A."/>
            <person name="Rauscher S."/>
            <person name="Record E."/>
            <person name="Riano-Pachon D.M."/>
            <person name="Robert V."/>
            <person name="Roehrig J."/>
            <person name="Ruller R."/>
            <person name="Salamov A."/>
            <person name="Salih N.S."/>
            <person name="Samson R.A."/>
            <person name="Sandor E."/>
            <person name="Sanguinetti M."/>
            <person name="Schuetze T."/>
            <person name="Sepcic K."/>
            <person name="Shelest E."/>
            <person name="Sherlock G."/>
            <person name="Sophianopoulou V."/>
            <person name="Squina F.M."/>
            <person name="Sun H."/>
            <person name="Susca A."/>
            <person name="Todd R.B."/>
            <person name="Tsang A."/>
            <person name="Unkles S.E."/>
            <person name="van de Wiele N."/>
            <person name="van Rossen-Uffink D."/>
            <person name="Oliveira J.V."/>
            <person name="Vesth T.C."/>
            <person name="Visser J."/>
            <person name="Yu J.-H."/>
            <person name="Zhou M."/>
            <person name="Andersen M.R."/>
            <person name="Archer D.B."/>
            <person name="Baker S.E."/>
            <person name="Benoit I."/>
            <person name="Brakhage A.A."/>
            <person name="Braus G.H."/>
            <person name="Fischer R."/>
            <person name="Frisvad J.C."/>
            <person name="Goldman G.H."/>
            <person name="Houbraken J."/>
            <person name="Oakley B."/>
            <person name="Pocsi I."/>
            <person name="Scazzocchio C."/>
            <person name="Seiboth B."/>
            <person name="vanKuyk P.A."/>
            <person name="Wortman J."/>
            <person name="Dyer P.S."/>
            <person name="Grigoriev I.V."/>
        </authorList>
    </citation>
    <scope>NUCLEOTIDE SEQUENCE [LARGE SCALE GENOMIC DNA]</scope>
    <source>
        <strain evidence="8">CBS 593.65</strain>
    </source>
</reference>
<gene>
    <name evidence="7" type="ORF">ASPSYDRAFT_61657</name>
</gene>
<feature type="transmembrane region" description="Helical" evidence="6">
    <location>
        <begin position="168"/>
        <end position="189"/>
    </location>
</feature>
<evidence type="ECO:0000256" key="5">
    <source>
        <dbReference type="ARBA" id="ARBA00023136"/>
    </source>
</evidence>
<dbReference type="PIRSF" id="PIRSF006060">
    <property type="entry name" value="AA_transporter"/>
    <property type="match status" value="1"/>
</dbReference>
<dbReference type="Gene3D" id="1.20.1740.10">
    <property type="entry name" value="Amino acid/polyamine transporter I"/>
    <property type="match status" value="1"/>
</dbReference>
<dbReference type="GO" id="GO:0016020">
    <property type="term" value="C:membrane"/>
    <property type="evidence" value="ECO:0007669"/>
    <property type="project" value="UniProtKB-SubCell"/>
</dbReference>
<evidence type="ECO:0000313" key="7">
    <source>
        <dbReference type="EMBL" id="OJJ54385.1"/>
    </source>
</evidence>
<feature type="transmembrane region" description="Helical" evidence="6">
    <location>
        <begin position="443"/>
        <end position="468"/>
    </location>
</feature>
<sequence>MSITEKKEPPSLDRIESANAGSVRNAGLGYEAQLQPNRRMSTILCLSLSIAAVPYGFGSSLLSAIYGGGPLAIFVGLLVVLLLDLCVALSLSELASRYPASSGVYYWSYRLMKVEQSKRRFLSFTTGWLWLIGHWTITLSVNFGLVSMLIATVAIYEPSWEPPTWQVLLIFWLACLVTFAICSTCNSLLPMVDTVGATFVLITTLAIAIAVSATAKAGRHSASYALGHFDPSLSGWGNFGFFIGLLPPAYTFSALGLATSMAEECTDPETQLPQAISLVPVIGGLISLLFVLPICFTLPPVEDIIAETVYDQPLPTILLTITGSKAVTMFLMVLVLFVTLFCAISMTTTASRCTWAFSRDDALPLSAWWSRTVYGQPLAALVLVTVQEMLLGIIYIGSSSAFTAFVSVGVIALAASYGVPLAISILTRRQEVNKARWKLPHRLGLAVNSVALAWILFQVVLFCMPVSIPVTPTSMTYAAVVFVGLIVLSILW</sequence>
<dbReference type="AlphaFoldDB" id="A0A1L9T4Q8"/>
<keyword evidence="3 6" id="KW-0812">Transmembrane</keyword>
<feature type="transmembrane region" description="Helical" evidence="6">
    <location>
        <begin position="402"/>
        <end position="423"/>
    </location>
</feature>
<evidence type="ECO:0000313" key="8">
    <source>
        <dbReference type="Proteomes" id="UP000184356"/>
    </source>
</evidence>
<feature type="transmembrane region" description="Helical" evidence="6">
    <location>
        <begin position="278"/>
        <end position="299"/>
    </location>
</feature>
<feature type="transmembrane region" description="Helical" evidence="6">
    <location>
        <begin position="43"/>
        <end position="65"/>
    </location>
</feature>
<feature type="transmembrane region" description="Helical" evidence="6">
    <location>
        <begin position="474"/>
        <end position="491"/>
    </location>
</feature>
<evidence type="ECO:0000256" key="3">
    <source>
        <dbReference type="ARBA" id="ARBA00022692"/>
    </source>
</evidence>
<keyword evidence="4 6" id="KW-1133">Transmembrane helix</keyword>
<feature type="transmembrane region" description="Helical" evidence="6">
    <location>
        <begin position="378"/>
        <end position="396"/>
    </location>
</feature>
<evidence type="ECO:0008006" key="9">
    <source>
        <dbReference type="Google" id="ProtNLM"/>
    </source>
</evidence>
<evidence type="ECO:0000256" key="6">
    <source>
        <dbReference type="SAM" id="Phobius"/>
    </source>
</evidence>
<feature type="transmembrane region" description="Helical" evidence="6">
    <location>
        <begin position="71"/>
        <end position="91"/>
    </location>
</feature>
<dbReference type="EMBL" id="KV878595">
    <property type="protein sequence ID" value="OJJ54385.1"/>
    <property type="molecule type" value="Genomic_DNA"/>
</dbReference>
<evidence type="ECO:0000256" key="4">
    <source>
        <dbReference type="ARBA" id="ARBA00022989"/>
    </source>
</evidence>
<name>A0A1L9T4Q8_9EURO</name>
<evidence type="ECO:0000256" key="2">
    <source>
        <dbReference type="ARBA" id="ARBA00022448"/>
    </source>
</evidence>
<dbReference type="GeneID" id="63766094"/>
<dbReference type="InterPro" id="IPR002293">
    <property type="entry name" value="AA/rel_permease1"/>
</dbReference>
<dbReference type="OrthoDB" id="3900342at2759"/>
<proteinExistence type="predicted"/>
<dbReference type="STRING" id="1036612.A0A1L9T4Q8"/>
<dbReference type="PANTHER" id="PTHR45649:SF28">
    <property type="entry name" value="TRANSPORTER, PUTATIVE (EUROFUNG)-RELATED"/>
    <property type="match status" value="1"/>
</dbReference>
<keyword evidence="2" id="KW-0813">Transport</keyword>
<dbReference type="GO" id="GO:0022857">
    <property type="term" value="F:transmembrane transporter activity"/>
    <property type="evidence" value="ECO:0007669"/>
    <property type="project" value="InterPro"/>
</dbReference>
<evidence type="ECO:0000256" key="1">
    <source>
        <dbReference type="ARBA" id="ARBA00004141"/>
    </source>
</evidence>
<feature type="transmembrane region" description="Helical" evidence="6">
    <location>
        <begin position="128"/>
        <end position="156"/>
    </location>
</feature>
<dbReference type="VEuPathDB" id="FungiDB:ASPSYDRAFT_61657"/>
<dbReference type="PANTHER" id="PTHR45649">
    <property type="entry name" value="AMINO-ACID PERMEASE BAT1"/>
    <property type="match status" value="1"/>
</dbReference>